<dbReference type="InterPro" id="IPR018490">
    <property type="entry name" value="cNMP-bd_dom_sf"/>
</dbReference>
<reference evidence="2 3" key="1">
    <citation type="journal article" date="2014" name="Int. J. Syst. Evol. Microbiol.">
        <title>Complete genome sequence of Corynebacterium casei LMG S-19264T (=DSM 44701T), isolated from a smear-ripened cheese.</title>
        <authorList>
            <consortium name="US DOE Joint Genome Institute (JGI-PGF)"/>
            <person name="Walter F."/>
            <person name="Albersmeier A."/>
            <person name="Kalinowski J."/>
            <person name="Ruckert C."/>
        </authorList>
    </citation>
    <scope>NUCLEOTIDE SEQUENCE [LARGE SCALE GENOMIC DNA]</scope>
    <source>
        <strain evidence="2 3">KCTC 12285</strain>
    </source>
</reference>
<evidence type="ECO:0000313" key="3">
    <source>
        <dbReference type="Proteomes" id="UP000601108"/>
    </source>
</evidence>
<dbReference type="Proteomes" id="UP000601108">
    <property type="component" value="Unassembled WGS sequence"/>
</dbReference>
<organism evidence="2 3">
    <name type="scientific">Aquimarina muelleri</name>
    <dbReference type="NCBI Taxonomy" id="279356"/>
    <lineage>
        <taxon>Bacteria</taxon>
        <taxon>Pseudomonadati</taxon>
        <taxon>Bacteroidota</taxon>
        <taxon>Flavobacteriia</taxon>
        <taxon>Flavobacteriales</taxon>
        <taxon>Flavobacteriaceae</taxon>
        <taxon>Aquimarina</taxon>
    </lineage>
</organism>
<evidence type="ECO:0000313" key="2">
    <source>
        <dbReference type="EMBL" id="GGX23547.1"/>
    </source>
</evidence>
<feature type="domain" description="Cyclic nucleotide-binding" evidence="1">
    <location>
        <begin position="30"/>
        <end position="112"/>
    </location>
</feature>
<dbReference type="InterPro" id="IPR000595">
    <property type="entry name" value="cNMP-bd_dom"/>
</dbReference>
<accession>A0A918N4T3</accession>
<dbReference type="AlphaFoldDB" id="A0A918N4T3"/>
<evidence type="ECO:0000259" key="1">
    <source>
        <dbReference type="Pfam" id="PF00027"/>
    </source>
</evidence>
<dbReference type="EMBL" id="BMWS01000017">
    <property type="protein sequence ID" value="GGX23547.1"/>
    <property type="molecule type" value="Genomic_DNA"/>
</dbReference>
<sequence>MTKHIKKIEKLIASFDKATIDLLNKIEVIKHFKKGDVLLNEGYICKNSYHITSGIARKYYLKEGKEVITDFYFADDIAVAFNSYTFQQPSNEFIDCITDVEVKVTQKQDWEKAKVNFPKLIKLDLLLTEIHAAALEEDMHDLRLLNATERYQKLLSIAPELLKHIKLQHIASYLNISLETLSRIRAKI</sequence>
<proteinExistence type="predicted"/>
<dbReference type="Pfam" id="PF00027">
    <property type="entry name" value="cNMP_binding"/>
    <property type="match status" value="1"/>
</dbReference>
<comment type="caution">
    <text evidence="2">The sequence shown here is derived from an EMBL/GenBank/DDBJ whole genome shotgun (WGS) entry which is preliminary data.</text>
</comment>
<protein>
    <submittedName>
        <fullName evidence="2">Cyclic nucleotide-binding protein</fullName>
    </submittedName>
</protein>
<name>A0A918N4T3_9FLAO</name>
<dbReference type="RefSeq" id="WP_027412420.1">
    <property type="nucleotide sequence ID" value="NZ_BMWS01000017.1"/>
</dbReference>
<dbReference type="InterPro" id="IPR014710">
    <property type="entry name" value="RmlC-like_jellyroll"/>
</dbReference>
<dbReference type="Gene3D" id="2.60.120.10">
    <property type="entry name" value="Jelly Rolls"/>
    <property type="match status" value="1"/>
</dbReference>
<gene>
    <name evidence="2" type="ORF">GCM10007384_25940</name>
</gene>
<dbReference type="SUPFAM" id="SSF51206">
    <property type="entry name" value="cAMP-binding domain-like"/>
    <property type="match status" value="1"/>
</dbReference>
<keyword evidence="3" id="KW-1185">Reference proteome</keyword>